<dbReference type="GO" id="GO:0000978">
    <property type="term" value="F:RNA polymerase II cis-regulatory region sequence-specific DNA binding"/>
    <property type="evidence" value="ECO:0007669"/>
    <property type="project" value="TreeGrafter"/>
</dbReference>
<evidence type="ECO:0000256" key="1">
    <source>
        <dbReference type="ARBA" id="ARBA00023015"/>
    </source>
</evidence>
<dbReference type="SMART" id="SM00524">
    <property type="entry name" value="DWB"/>
    <property type="match status" value="1"/>
</dbReference>
<dbReference type="SUPFAM" id="SSF49879">
    <property type="entry name" value="SMAD/FHA domain"/>
    <property type="match status" value="1"/>
</dbReference>
<evidence type="ECO:0000313" key="4">
    <source>
        <dbReference type="EMBL" id="KAF7996958.1"/>
    </source>
</evidence>
<keyword evidence="1" id="KW-0805">Transcription regulation</keyword>
<dbReference type="GO" id="GO:0000981">
    <property type="term" value="F:DNA-binding transcription factor activity, RNA polymerase II-specific"/>
    <property type="evidence" value="ECO:0007669"/>
    <property type="project" value="TreeGrafter"/>
</dbReference>
<dbReference type="Proteomes" id="UP000639338">
    <property type="component" value="Unassembled WGS sequence"/>
</dbReference>
<dbReference type="GO" id="GO:0051239">
    <property type="term" value="P:regulation of multicellular organismal process"/>
    <property type="evidence" value="ECO:0007669"/>
    <property type="project" value="UniProtKB-ARBA"/>
</dbReference>
<name>A0A834Y0I2_APHGI</name>
<dbReference type="InterPro" id="IPR001132">
    <property type="entry name" value="SMAD_dom_Dwarfin-type"/>
</dbReference>
<gene>
    <name evidence="4" type="ORF">HCN44_002604</name>
</gene>
<feature type="domain" description="MH2" evidence="3">
    <location>
        <begin position="65"/>
        <end position="256"/>
    </location>
</feature>
<reference evidence="4 5" key="1">
    <citation type="submission" date="2020-08" db="EMBL/GenBank/DDBJ databases">
        <title>Aphidius gifuensis genome sequencing and assembly.</title>
        <authorList>
            <person name="Du Z."/>
        </authorList>
    </citation>
    <scope>NUCLEOTIDE SEQUENCE [LARGE SCALE GENOMIC DNA]</scope>
    <source>
        <strain evidence="4">YNYX2018</strain>
        <tissue evidence="4">Adults</tissue>
    </source>
</reference>
<dbReference type="OrthoDB" id="5875866at2759"/>
<evidence type="ECO:0000313" key="5">
    <source>
        <dbReference type="Proteomes" id="UP000639338"/>
    </source>
</evidence>
<dbReference type="GO" id="GO:0071144">
    <property type="term" value="C:heteromeric SMAD protein complex"/>
    <property type="evidence" value="ECO:0007669"/>
    <property type="project" value="TreeGrafter"/>
</dbReference>
<dbReference type="AlphaFoldDB" id="A0A834Y0I2"/>
<proteinExistence type="predicted"/>
<protein>
    <recommendedName>
        <fullName evidence="3">MH2 domain-containing protein</fullName>
    </recommendedName>
</protein>
<sequence length="256" mass="29628">MNIDKIAIKINCFINKYLKSSNKVTAVDEEKKKEQNISVLISNPRIKLISELHGNNCTVKRPNNWLSIIYFEQYRRLDEFISNECKIIVNNSCEPSNLKKFCIGSVKNKCQIQQFKVGRKYIGNGIQLHFDGYDVKVSNLSKTNIFVHPFGLNLYHNKSHKKIYRVPPRSSLLIYSDLCFQQLLSQYLKNGHEDPRILENTCKIRISFTLGWGEGHLYNDITTLPCWLELKLHSPIEILNTVLGPSTTRPSPVIFR</sequence>
<dbReference type="PROSITE" id="PS51076">
    <property type="entry name" value="MH2"/>
    <property type="match status" value="1"/>
</dbReference>
<dbReference type="InterPro" id="IPR008984">
    <property type="entry name" value="SMAD_FHA_dom_sf"/>
</dbReference>
<evidence type="ECO:0000259" key="3">
    <source>
        <dbReference type="PROSITE" id="PS51076"/>
    </source>
</evidence>
<dbReference type="GO" id="GO:0030154">
    <property type="term" value="P:cell differentiation"/>
    <property type="evidence" value="ECO:0007669"/>
    <property type="project" value="TreeGrafter"/>
</dbReference>
<dbReference type="GO" id="GO:0009653">
    <property type="term" value="P:anatomical structure morphogenesis"/>
    <property type="evidence" value="ECO:0007669"/>
    <property type="project" value="TreeGrafter"/>
</dbReference>
<dbReference type="EMBL" id="JACMRX010000001">
    <property type="protein sequence ID" value="KAF7996958.1"/>
    <property type="molecule type" value="Genomic_DNA"/>
</dbReference>
<organism evidence="4 5">
    <name type="scientific">Aphidius gifuensis</name>
    <name type="common">Parasitoid wasp</name>
    <dbReference type="NCBI Taxonomy" id="684658"/>
    <lineage>
        <taxon>Eukaryota</taxon>
        <taxon>Metazoa</taxon>
        <taxon>Ecdysozoa</taxon>
        <taxon>Arthropoda</taxon>
        <taxon>Hexapoda</taxon>
        <taxon>Insecta</taxon>
        <taxon>Pterygota</taxon>
        <taxon>Neoptera</taxon>
        <taxon>Endopterygota</taxon>
        <taxon>Hymenoptera</taxon>
        <taxon>Apocrita</taxon>
        <taxon>Ichneumonoidea</taxon>
        <taxon>Braconidae</taxon>
        <taxon>Aphidiinae</taxon>
        <taxon>Aphidius</taxon>
    </lineage>
</organism>
<dbReference type="GO" id="GO:0009791">
    <property type="term" value="P:post-embryonic development"/>
    <property type="evidence" value="ECO:0007669"/>
    <property type="project" value="UniProtKB-ARBA"/>
</dbReference>
<evidence type="ECO:0000256" key="2">
    <source>
        <dbReference type="ARBA" id="ARBA00023163"/>
    </source>
</evidence>
<dbReference type="InterPro" id="IPR017855">
    <property type="entry name" value="SMAD-like_dom_sf"/>
</dbReference>
<dbReference type="GO" id="GO:0030509">
    <property type="term" value="P:BMP signaling pathway"/>
    <property type="evidence" value="ECO:0007669"/>
    <property type="project" value="TreeGrafter"/>
</dbReference>
<dbReference type="PANTHER" id="PTHR13703">
    <property type="entry name" value="SMAD"/>
    <property type="match status" value="1"/>
</dbReference>
<keyword evidence="5" id="KW-1185">Reference proteome</keyword>
<keyword evidence="2" id="KW-0804">Transcription</keyword>
<dbReference type="Pfam" id="PF03166">
    <property type="entry name" value="MH2"/>
    <property type="match status" value="1"/>
</dbReference>
<accession>A0A834Y0I2</accession>
<comment type="caution">
    <text evidence="4">The sequence shown here is derived from an EMBL/GenBank/DDBJ whole genome shotgun (WGS) entry which is preliminary data.</text>
</comment>
<dbReference type="GO" id="GO:0050793">
    <property type="term" value="P:regulation of developmental process"/>
    <property type="evidence" value="ECO:0007669"/>
    <property type="project" value="UniProtKB-ARBA"/>
</dbReference>
<dbReference type="InterPro" id="IPR013790">
    <property type="entry name" value="Dwarfin"/>
</dbReference>
<dbReference type="GO" id="GO:0060395">
    <property type="term" value="P:SMAD protein signal transduction"/>
    <property type="evidence" value="ECO:0007669"/>
    <property type="project" value="TreeGrafter"/>
</dbReference>
<dbReference type="Gene3D" id="2.60.200.10">
    <property type="match status" value="1"/>
</dbReference>
<dbReference type="GO" id="GO:0070411">
    <property type="term" value="F:I-SMAD binding"/>
    <property type="evidence" value="ECO:0007669"/>
    <property type="project" value="TreeGrafter"/>
</dbReference>